<proteinExistence type="predicted"/>
<dbReference type="SUPFAM" id="SSF55729">
    <property type="entry name" value="Acyl-CoA N-acyltransferases (Nat)"/>
    <property type="match status" value="1"/>
</dbReference>
<evidence type="ECO:0000313" key="5">
    <source>
        <dbReference type="Proteomes" id="UP001230156"/>
    </source>
</evidence>
<evidence type="ECO:0000259" key="3">
    <source>
        <dbReference type="PROSITE" id="PS51186"/>
    </source>
</evidence>
<comment type="caution">
    <text evidence="4">The sequence shown here is derived from an EMBL/GenBank/DDBJ whole genome shotgun (WGS) entry which is preliminary data.</text>
</comment>
<dbReference type="Pfam" id="PF00583">
    <property type="entry name" value="Acetyltransf_1"/>
    <property type="match status" value="1"/>
</dbReference>
<evidence type="ECO:0000313" key="4">
    <source>
        <dbReference type="EMBL" id="MDQ7248207.1"/>
    </source>
</evidence>
<dbReference type="CDD" id="cd04301">
    <property type="entry name" value="NAT_SF"/>
    <property type="match status" value="1"/>
</dbReference>
<evidence type="ECO:0000256" key="1">
    <source>
        <dbReference type="ARBA" id="ARBA00022679"/>
    </source>
</evidence>
<dbReference type="Proteomes" id="UP001230156">
    <property type="component" value="Unassembled WGS sequence"/>
</dbReference>
<accession>A0ABU0YKI6</accession>
<organism evidence="4 5">
    <name type="scientific">Dongia sedimenti</name>
    <dbReference type="NCBI Taxonomy" id="3064282"/>
    <lineage>
        <taxon>Bacteria</taxon>
        <taxon>Pseudomonadati</taxon>
        <taxon>Pseudomonadota</taxon>
        <taxon>Alphaproteobacteria</taxon>
        <taxon>Rhodospirillales</taxon>
        <taxon>Dongiaceae</taxon>
        <taxon>Dongia</taxon>
    </lineage>
</organism>
<dbReference type="GO" id="GO:0016746">
    <property type="term" value="F:acyltransferase activity"/>
    <property type="evidence" value="ECO:0007669"/>
    <property type="project" value="UniProtKB-KW"/>
</dbReference>
<reference evidence="5" key="1">
    <citation type="submission" date="2023-08" db="EMBL/GenBank/DDBJ databases">
        <title>Rhodospirillaceae gen. nov., a novel taxon isolated from the Yangtze River Yuezi River estuary sludge.</title>
        <authorList>
            <person name="Ruan L."/>
        </authorList>
    </citation>
    <scope>NUCLEOTIDE SEQUENCE [LARGE SCALE GENOMIC DNA]</scope>
    <source>
        <strain evidence="5">R-7</strain>
    </source>
</reference>
<evidence type="ECO:0000256" key="2">
    <source>
        <dbReference type="ARBA" id="ARBA00023315"/>
    </source>
</evidence>
<dbReference type="InterPro" id="IPR000182">
    <property type="entry name" value="GNAT_dom"/>
</dbReference>
<gene>
    <name evidence="4" type="ORF">Q8A70_11050</name>
</gene>
<dbReference type="InterPro" id="IPR050832">
    <property type="entry name" value="Bact_Acetyltransf"/>
</dbReference>
<dbReference type="PANTHER" id="PTHR43877">
    <property type="entry name" value="AMINOALKYLPHOSPHONATE N-ACETYLTRANSFERASE-RELATED-RELATED"/>
    <property type="match status" value="1"/>
</dbReference>
<dbReference type="Gene3D" id="3.40.630.30">
    <property type="match status" value="1"/>
</dbReference>
<feature type="domain" description="N-acetyltransferase" evidence="3">
    <location>
        <begin position="2"/>
        <end position="159"/>
    </location>
</feature>
<protein>
    <submittedName>
        <fullName evidence="4">GNAT family N-acetyltransferase</fullName>
        <ecNumber evidence="4">2.3.1.-</ecNumber>
    </submittedName>
</protein>
<dbReference type="EC" id="2.3.1.-" evidence="4"/>
<dbReference type="RefSeq" id="WP_379955655.1">
    <property type="nucleotide sequence ID" value="NZ_JAUYVI010000003.1"/>
</dbReference>
<keyword evidence="5" id="KW-1185">Reference proteome</keyword>
<keyword evidence="1 4" id="KW-0808">Transferase</keyword>
<dbReference type="PROSITE" id="PS51186">
    <property type="entry name" value="GNAT"/>
    <property type="match status" value="1"/>
</dbReference>
<dbReference type="EMBL" id="JAUYVI010000003">
    <property type="protein sequence ID" value="MDQ7248207.1"/>
    <property type="molecule type" value="Genomic_DNA"/>
</dbReference>
<name>A0ABU0YKI6_9PROT</name>
<dbReference type="InterPro" id="IPR016181">
    <property type="entry name" value="Acyl_CoA_acyltransferase"/>
</dbReference>
<keyword evidence="2 4" id="KW-0012">Acyltransferase</keyword>
<sequence length="159" mass="17405">MLQLRPMQAGEYAAYLEYFVPDYAAEVAASYGLSADDALARVKREIAADLPEGVHTDGHRLLCLVDPAGGAEEVIGYLWVKPDAAKRSVFINDFEILPPHRGKGLGKQAMALLASELKREGFEQIKLRVAPDNARARRVYEATGFQVTGINMSKSLVAE</sequence>